<accession>G0PA32</accession>
<dbReference type="InParanoid" id="G0PA32"/>
<gene>
    <name evidence="1" type="ORF">CAEBREN_13441</name>
</gene>
<protein>
    <submittedName>
        <fullName evidence="1">Uncharacterized protein</fullName>
    </submittedName>
</protein>
<organism evidence="2">
    <name type="scientific">Caenorhabditis brenneri</name>
    <name type="common">Nematode worm</name>
    <dbReference type="NCBI Taxonomy" id="135651"/>
    <lineage>
        <taxon>Eukaryota</taxon>
        <taxon>Metazoa</taxon>
        <taxon>Ecdysozoa</taxon>
        <taxon>Nematoda</taxon>
        <taxon>Chromadorea</taxon>
        <taxon>Rhabditida</taxon>
        <taxon>Rhabditina</taxon>
        <taxon>Rhabditomorpha</taxon>
        <taxon>Rhabditoidea</taxon>
        <taxon>Rhabditidae</taxon>
        <taxon>Peloderinae</taxon>
        <taxon>Caenorhabditis</taxon>
    </lineage>
</organism>
<dbReference type="EMBL" id="GL380164">
    <property type="protein sequence ID" value="EGT48830.1"/>
    <property type="molecule type" value="Genomic_DNA"/>
</dbReference>
<name>G0PA32_CAEBE</name>
<keyword evidence="2" id="KW-1185">Reference proteome</keyword>
<dbReference type="Proteomes" id="UP000008068">
    <property type="component" value="Unassembled WGS sequence"/>
</dbReference>
<evidence type="ECO:0000313" key="2">
    <source>
        <dbReference type="Proteomes" id="UP000008068"/>
    </source>
</evidence>
<dbReference type="HOGENOM" id="CLU_3430043_0_0_1"/>
<dbReference type="AlphaFoldDB" id="G0PA32"/>
<evidence type="ECO:0000313" key="1">
    <source>
        <dbReference type="EMBL" id="EGT48830.1"/>
    </source>
</evidence>
<proteinExistence type="predicted"/>
<sequence length="19" mass="2262">MITSMWGSLIQWHPAFRSL</sequence>
<reference evidence="2" key="1">
    <citation type="submission" date="2011-07" db="EMBL/GenBank/DDBJ databases">
        <authorList>
            <consortium name="Caenorhabditis brenneri Sequencing and Analysis Consortium"/>
            <person name="Wilson R.K."/>
        </authorList>
    </citation>
    <scope>NUCLEOTIDE SEQUENCE [LARGE SCALE GENOMIC DNA]</scope>
    <source>
        <strain evidence="2">PB2801</strain>
    </source>
</reference>